<sequence>MQGKIVVTVIGNDKVGIVAGVTKKLQDLDANIVDISQTIFENEIFAMIMLVNVEKFKGNFDEMKKELSPLEEKLGVKIYVQHEDIFKAMHRI</sequence>
<dbReference type="KEGG" id="ipo:Ilyop_1626"/>
<dbReference type="HAMAP" id="MF_01054">
    <property type="entry name" value="UPF0237"/>
    <property type="match status" value="1"/>
</dbReference>
<dbReference type="AlphaFoldDB" id="E3H9L3"/>
<feature type="domain" description="ACT" evidence="2">
    <location>
        <begin position="6"/>
        <end position="84"/>
    </location>
</feature>
<dbReference type="PANTHER" id="PTHR34875:SF6">
    <property type="entry name" value="UPF0237 PROTEIN MJ1558"/>
    <property type="match status" value="1"/>
</dbReference>
<dbReference type="CDD" id="cd04872">
    <property type="entry name" value="ACT_1ZPV"/>
    <property type="match status" value="1"/>
</dbReference>
<dbReference type="NCBIfam" id="NF001220">
    <property type="entry name" value="PRK00194.1"/>
    <property type="match status" value="1"/>
</dbReference>
<evidence type="ECO:0000256" key="1">
    <source>
        <dbReference type="HAMAP-Rule" id="MF_01054"/>
    </source>
</evidence>
<dbReference type="Proteomes" id="UP000006875">
    <property type="component" value="Chromosome"/>
</dbReference>
<dbReference type="HOGENOM" id="CLU_155669_0_1_0"/>
<dbReference type="InterPro" id="IPR050990">
    <property type="entry name" value="UPF0237/GcvR_regulator"/>
</dbReference>
<dbReference type="InterPro" id="IPR022986">
    <property type="entry name" value="UPF0237_ACT"/>
</dbReference>
<dbReference type="SUPFAM" id="SSF55021">
    <property type="entry name" value="ACT-like"/>
    <property type="match status" value="1"/>
</dbReference>
<keyword evidence="4" id="KW-1185">Reference proteome</keyword>
<dbReference type="Pfam" id="PF13740">
    <property type="entry name" value="ACT_6"/>
    <property type="match status" value="1"/>
</dbReference>
<gene>
    <name evidence="3" type="ordered locus">Ilyop_1626</name>
</gene>
<dbReference type="OrthoDB" id="9803078at2"/>
<dbReference type="EMBL" id="CP002281">
    <property type="protein sequence ID" value="ADO83402.1"/>
    <property type="molecule type" value="Genomic_DNA"/>
</dbReference>
<dbReference type="eggNOG" id="COG3830">
    <property type="taxonomic scope" value="Bacteria"/>
</dbReference>
<evidence type="ECO:0000313" key="4">
    <source>
        <dbReference type="Proteomes" id="UP000006875"/>
    </source>
</evidence>
<proteinExistence type="inferred from homology"/>
<protein>
    <recommendedName>
        <fullName evidence="1">UPF0237 protein Ilyop_1626</fullName>
    </recommendedName>
</protein>
<evidence type="ECO:0000313" key="3">
    <source>
        <dbReference type="EMBL" id="ADO83402.1"/>
    </source>
</evidence>
<dbReference type="InterPro" id="IPR002912">
    <property type="entry name" value="ACT_dom"/>
</dbReference>
<evidence type="ECO:0000259" key="2">
    <source>
        <dbReference type="PROSITE" id="PS51671"/>
    </source>
</evidence>
<dbReference type="RefSeq" id="WP_013388069.1">
    <property type="nucleotide sequence ID" value="NC_014632.1"/>
</dbReference>
<dbReference type="PANTHER" id="PTHR34875">
    <property type="entry name" value="UPF0237 PROTEIN MJ1558"/>
    <property type="match status" value="1"/>
</dbReference>
<dbReference type="PROSITE" id="PS51671">
    <property type="entry name" value="ACT"/>
    <property type="match status" value="1"/>
</dbReference>
<comment type="similarity">
    <text evidence="1">Belongs to the UPF0237 family.</text>
</comment>
<reference evidence="3 4" key="1">
    <citation type="journal article" date="2010" name="Stand. Genomic Sci.">
        <title>Complete genome sequence of Ilyobacter polytropus type strain (CuHbu1).</title>
        <authorList>
            <person name="Sikorski J."/>
            <person name="Chertkov O."/>
            <person name="Lapidus A."/>
            <person name="Nolan M."/>
            <person name="Lucas S."/>
            <person name="Del Rio T.G."/>
            <person name="Tice H."/>
            <person name="Cheng J.F."/>
            <person name="Tapia R."/>
            <person name="Han C."/>
            <person name="Goodwin L."/>
            <person name="Pitluck S."/>
            <person name="Liolios K."/>
            <person name="Ivanova N."/>
            <person name="Mavromatis K."/>
            <person name="Mikhailova N."/>
            <person name="Pati A."/>
            <person name="Chen A."/>
            <person name="Palaniappan K."/>
            <person name="Land M."/>
            <person name="Hauser L."/>
            <person name="Chang Y.J."/>
            <person name="Jeffries C.D."/>
            <person name="Brambilla E."/>
            <person name="Yasawong M."/>
            <person name="Rohde M."/>
            <person name="Pukall R."/>
            <person name="Spring S."/>
            <person name="Goker M."/>
            <person name="Woyke T."/>
            <person name="Bristow J."/>
            <person name="Eisen J.A."/>
            <person name="Markowitz V."/>
            <person name="Hugenholtz P."/>
            <person name="Kyrpides N.C."/>
            <person name="Klenk H.P."/>
        </authorList>
    </citation>
    <scope>NUCLEOTIDE SEQUENCE [LARGE SCALE GENOMIC DNA]</scope>
    <source>
        <strain evidence="4">ATCC 51220 / DSM 2926 / LMG 16218 / CuHBu1</strain>
    </source>
</reference>
<name>E3H9L3_ILYPC</name>
<dbReference type="Gene3D" id="3.30.70.260">
    <property type="match status" value="1"/>
</dbReference>
<dbReference type="InterPro" id="IPR045865">
    <property type="entry name" value="ACT-like_dom_sf"/>
</dbReference>
<organism evidence="3 4">
    <name type="scientific">Ilyobacter polytropus (strain ATCC 51220 / DSM 2926 / LMG 16218 / CuHBu1)</name>
    <dbReference type="NCBI Taxonomy" id="572544"/>
    <lineage>
        <taxon>Bacteria</taxon>
        <taxon>Fusobacteriati</taxon>
        <taxon>Fusobacteriota</taxon>
        <taxon>Fusobacteriia</taxon>
        <taxon>Fusobacteriales</taxon>
        <taxon>Fusobacteriaceae</taxon>
        <taxon>Ilyobacter</taxon>
    </lineage>
</organism>
<accession>E3H9L3</accession>